<feature type="compositionally biased region" description="Polar residues" evidence="7">
    <location>
        <begin position="710"/>
        <end position="732"/>
    </location>
</feature>
<dbReference type="GO" id="GO:0001228">
    <property type="term" value="F:DNA-binding transcription activator activity, RNA polymerase II-specific"/>
    <property type="evidence" value="ECO:0007669"/>
    <property type="project" value="TreeGrafter"/>
</dbReference>
<evidence type="ECO:0000313" key="9">
    <source>
        <dbReference type="EMBL" id="KAF2204559.1"/>
    </source>
</evidence>
<proteinExistence type="predicted"/>
<accession>A0A9P4JWN2</accession>
<feature type="domain" description="Zn(2)-C6 fungal-type" evidence="8">
    <location>
        <begin position="29"/>
        <end position="61"/>
    </location>
</feature>
<feature type="compositionally biased region" description="Basic and acidic residues" evidence="7">
    <location>
        <begin position="1"/>
        <end position="18"/>
    </location>
</feature>
<dbReference type="PANTHER" id="PTHR31944:SF130">
    <property type="entry name" value="ZN(II)2CYS6 TRANSCRIPTION FACTO (EUROFUNG)"/>
    <property type="match status" value="1"/>
</dbReference>
<dbReference type="InterPro" id="IPR036864">
    <property type="entry name" value="Zn2-C6_fun-type_DNA-bd_sf"/>
</dbReference>
<protein>
    <recommendedName>
        <fullName evidence="8">Zn(2)-C6 fungal-type domain-containing protein</fullName>
    </recommendedName>
</protein>
<dbReference type="EMBL" id="ML993873">
    <property type="protein sequence ID" value="KAF2204559.1"/>
    <property type="molecule type" value="Genomic_DNA"/>
</dbReference>
<keyword evidence="6" id="KW-0539">Nucleus</keyword>
<dbReference type="GO" id="GO:0000978">
    <property type="term" value="F:RNA polymerase II cis-regulatory region sequence-specific DNA binding"/>
    <property type="evidence" value="ECO:0007669"/>
    <property type="project" value="TreeGrafter"/>
</dbReference>
<dbReference type="GO" id="GO:0005634">
    <property type="term" value="C:nucleus"/>
    <property type="evidence" value="ECO:0007669"/>
    <property type="project" value="TreeGrafter"/>
</dbReference>
<dbReference type="SMART" id="SM00066">
    <property type="entry name" value="GAL4"/>
    <property type="match status" value="1"/>
</dbReference>
<name>A0A9P4JWN2_9PLEO</name>
<keyword evidence="2" id="KW-0862">Zinc</keyword>
<evidence type="ECO:0000256" key="2">
    <source>
        <dbReference type="ARBA" id="ARBA00022833"/>
    </source>
</evidence>
<organism evidence="9 10">
    <name type="scientific">Delitschia confertaspora ATCC 74209</name>
    <dbReference type="NCBI Taxonomy" id="1513339"/>
    <lineage>
        <taxon>Eukaryota</taxon>
        <taxon>Fungi</taxon>
        <taxon>Dikarya</taxon>
        <taxon>Ascomycota</taxon>
        <taxon>Pezizomycotina</taxon>
        <taxon>Dothideomycetes</taxon>
        <taxon>Pleosporomycetidae</taxon>
        <taxon>Pleosporales</taxon>
        <taxon>Delitschiaceae</taxon>
        <taxon>Delitschia</taxon>
    </lineage>
</organism>
<feature type="region of interest" description="Disordered" evidence="7">
    <location>
        <begin position="604"/>
        <end position="640"/>
    </location>
</feature>
<dbReference type="GO" id="GO:0008270">
    <property type="term" value="F:zinc ion binding"/>
    <property type="evidence" value="ECO:0007669"/>
    <property type="project" value="InterPro"/>
</dbReference>
<evidence type="ECO:0000256" key="4">
    <source>
        <dbReference type="ARBA" id="ARBA00023125"/>
    </source>
</evidence>
<dbReference type="PANTHER" id="PTHR31944">
    <property type="entry name" value="HEME-RESPONSIVE ZINC FINGER TRANSCRIPTION FACTOR HAP1"/>
    <property type="match status" value="1"/>
</dbReference>
<comment type="caution">
    <text evidence="9">The sequence shown here is derived from an EMBL/GenBank/DDBJ whole genome shotgun (WGS) entry which is preliminary data.</text>
</comment>
<dbReference type="Gene3D" id="4.10.240.10">
    <property type="entry name" value="Zn(2)-C6 fungal-type DNA-binding domain"/>
    <property type="match status" value="1"/>
</dbReference>
<keyword evidence="10" id="KW-1185">Reference proteome</keyword>
<dbReference type="Pfam" id="PF04082">
    <property type="entry name" value="Fungal_trans"/>
    <property type="match status" value="1"/>
</dbReference>
<evidence type="ECO:0000259" key="8">
    <source>
        <dbReference type="PROSITE" id="PS50048"/>
    </source>
</evidence>
<feature type="region of interest" description="Disordered" evidence="7">
    <location>
        <begin position="1"/>
        <end position="21"/>
    </location>
</feature>
<dbReference type="Pfam" id="PF00172">
    <property type="entry name" value="Zn_clus"/>
    <property type="match status" value="1"/>
</dbReference>
<dbReference type="InterPro" id="IPR001138">
    <property type="entry name" value="Zn2Cys6_DnaBD"/>
</dbReference>
<dbReference type="AlphaFoldDB" id="A0A9P4JWN2"/>
<keyword evidence="3" id="KW-0805">Transcription regulation</keyword>
<keyword evidence="5" id="KW-0804">Transcription</keyword>
<dbReference type="GO" id="GO:0006351">
    <property type="term" value="P:DNA-templated transcription"/>
    <property type="evidence" value="ECO:0007669"/>
    <property type="project" value="InterPro"/>
</dbReference>
<sequence length="901" mass="100071">MSTRSPESRPDSPDEAHGNRPTKKRKVLSCYACRNRKMKCDRVYPVCGRCAKTGRADECIYDPRLLESLNRNTNGSVESHCGNIAQFSEQPTAFNDRSSSAEHSRLISDSLDWQLRTQDRRLEVLEKKVAGLQGENNNSSSWPNRSLQAHPNAKDPPFLETPLLRGKGFNTKFYGSTSPLFLVNQFPELRQFTIHAMSLDSRIGRIRGDFKSFRNRRKAMKKENASPIQGTDDKILAIIPTRGHVEVEAKLYFDTFGDLYPVLHQPTFYQDFSLFWEKRERSSPSFAVKIVLIMACVRCLDPDYQNIFIGDSSLGREAASEWIDACDTWLNHQSRKHLTLEYFQILCLSLIAKRVNCVKMKQDWVYSGDLLRLAMSSGMHRDPESLPSGRMSVYEKEMKRRLWSTIMELELQASIDIGLQSSLCGLYFDCQLPANIEDAVYHFQSERRPAAKPIDEFTTSSYLLFSRNSLPLRIHLTTLLNDPTTELHYSDVLHYDSKIASMLSAIPSWDTPRASIPRSVLDLQLRQFLLMLHLPYAKLALSNPHYAFSFTACINAANSIISIYSDAQGQNFHIINHLRHDIFRTAVTVSQAAYHNSVFPNKVSSGTPSATHTPTAGLTTGNMNQSGRPSKGAHPPPLQVPQLPLRDFVATTLCTSAHSLLEKAISIFEQKLNRLGTGYMEYWLLAALIGVMPSVSSSVPVNYDPALNGNVTDAKNSNGNKLSNDEPNSATTHPDDLRTRGRKAIARITHLCYNVLAMQQDPNNPLAASLRNSIFMATASQSIAPSITYSAPYLPATVPNSGPAMQIHSSRSADHVHDQGTGSIGQGSGGGLQDLEAAAANFNTTSSMGMGMETVIGGVAMQDGAGNMNAFATPGFQGIGDMGLDGWNWPDFWGFDMDGDF</sequence>
<evidence type="ECO:0000256" key="6">
    <source>
        <dbReference type="ARBA" id="ARBA00023242"/>
    </source>
</evidence>
<keyword evidence="1" id="KW-0479">Metal-binding</keyword>
<dbReference type="InterPro" id="IPR007219">
    <property type="entry name" value="XnlR_reg_dom"/>
</dbReference>
<keyword evidence="4" id="KW-0238">DNA-binding</keyword>
<dbReference type="Proteomes" id="UP000799536">
    <property type="component" value="Unassembled WGS sequence"/>
</dbReference>
<dbReference type="CDD" id="cd00067">
    <property type="entry name" value="GAL4"/>
    <property type="match status" value="1"/>
</dbReference>
<feature type="region of interest" description="Disordered" evidence="7">
    <location>
        <begin position="710"/>
        <end position="739"/>
    </location>
</feature>
<evidence type="ECO:0000256" key="7">
    <source>
        <dbReference type="SAM" id="MobiDB-lite"/>
    </source>
</evidence>
<dbReference type="InterPro" id="IPR051430">
    <property type="entry name" value="Fungal_TF_Env_Response"/>
</dbReference>
<evidence type="ECO:0000256" key="1">
    <source>
        <dbReference type="ARBA" id="ARBA00022723"/>
    </source>
</evidence>
<gene>
    <name evidence="9" type="ORF">GQ43DRAFT_428837</name>
</gene>
<dbReference type="SMART" id="SM00906">
    <property type="entry name" value="Fungal_trans"/>
    <property type="match status" value="1"/>
</dbReference>
<dbReference type="PROSITE" id="PS50048">
    <property type="entry name" value="ZN2_CY6_FUNGAL_2"/>
    <property type="match status" value="1"/>
</dbReference>
<dbReference type="OrthoDB" id="4236860at2759"/>
<dbReference type="SUPFAM" id="SSF57701">
    <property type="entry name" value="Zn2/Cys6 DNA-binding domain"/>
    <property type="match status" value="1"/>
</dbReference>
<evidence type="ECO:0000256" key="5">
    <source>
        <dbReference type="ARBA" id="ARBA00023163"/>
    </source>
</evidence>
<dbReference type="CDD" id="cd12148">
    <property type="entry name" value="fungal_TF_MHR"/>
    <property type="match status" value="1"/>
</dbReference>
<evidence type="ECO:0000256" key="3">
    <source>
        <dbReference type="ARBA" id="ARBA00023015"/>
    </source>
</evidence>
<feature type="compositionally biased region" description="Polar residues" evidence="7">
    <location>
        <begin position="604"/>
        <end position="628"/>
    </location>
</feature>
<reference evidence="9" key="1">
    <citation type="journal article" date="2020" name="Stud. Mycol.">
        <title>101 Dothideomycetes genomes: a test case for predicting lifestyles and emergence of pathogens.</title>
        <authorList>
            <person name="Haridas S."/>
            <person name="Albert R."/>
            <person name="Binder M."/>
            <person name="Bloem J."/>
            <person name="Labutti K."/>
            <person name="Salamov A."/>
            <person name="Andreopoulos B."/>
            <person name="Baker S."/>
            <person name="Barry K."/>
            <person name="Bills G."/>
            <person name="Bluhm B."/>
            <person name="Cannon C."/>
            <person name="Castanera R."/>
            <person name="Culley D."/>
            <person name="Daum C."/>
            <person name="Ezra D."/>
            <person name="Gonzalez J."/>
            <person name="Henrissat B."/>
            <person name="Kuo A."/>
            <person name="Liang C."/>
            <person name="Lipzen A."/>
            <person name="Lutzoni F."/>
            <person name="Magnuson J."/>
            <person name="Mondo S."/>
            <person name="Nolan M."/>
            <person name="Ohm R."/>
            <person name="Pangilinan J."/>
            <person name="Park H.-J."/>
            <person name="Ramirez L."/>
            <person name="Alfaro M."/>
            <person name="Sun H."/>
            <person name="Tritt A."/>
            <person name="Yoshinaga Y."/>
            <person name="Zwiers L.-H."/>
            <person name="Turgeon B."/>
            <person name="Goodwin S."/>
            <person name="Spatafora J."/>
            <person name="Crous P."/>
            <person name="Grigoriev I."/>
        </authorList>
    </citation>
    <scope>NUCLEOTIDE SEQUENCE</scope>
    <source>
        <strain evidence="9">ATCC 74209</strain>
    </source>
</reference>
<dbReference type="PROSITE" id="PS00463">
    <property type="entry name" value="ZN2_CY6_FUNGAL_1"/>
    <property type="match status" value="1"/>
</dbReference>
<evidence type="ECO:0000313" key="10">
    <source>
        <dbReference type="Proteomes" id="UP000799536"/>
    </source>
</evidence>